<feature type="coiled-coil region" evidence="1">
    <location>
        <begin position="381"/>
        <end position="425"/>
    </location>
</feature>
<evidence type="ECO:0000256" key="1">
    <source>
        <dbReference type="SAM" id="Coils"/>
    </source>
</evidence>
<dbReference type="EMBL" id="PSQE01000001">
    <property type="protein sequence ID" value="RHN80207.1"/>
    <property type="molecule type" value="Genomic_DNA"/>
</dbReference>
<reference evidence="6" key="4">
    <citation type="journal article" date="2018" name="Nat. Plants">
        <title>Whole-genome landscape of Medicago truncatula symbiotic genes.</title>
        <authorList>
            <person name="Pecrix Y."/>
            <person name="Staton S.E."/>
            <person name="Sallet E."/>
            <person name="Lelandais-Briere C."/>
            <person name="Moreau S."/>
            <person name="Carrere S."/>
            <person name="Blein T."/>
            <person name="Jardinaud M.F."/>
            <person name="Latrasse D."/>
            <person name="Zouine M."/>
            <person name="Zahm M."/>
            <person name="Kreplak J."/>
            <person name="Mayjonade B."/>
            <person name="Satge C."/>
            <person name="Perez M."/>
            <person name="Cauet S."/>
            <person name="Marande W."/>
            <person name="Chantry-Darmon C."/>
            <person name="Lopez-Roques C."/>
            <person name="Bouchez O."/>
            <person name="Berard A."/>
            <person name="Debelle F."/>
            <person name="Munos S."/>
            <person name="Bendahmane A."/>
            <person name="Berges H."/>
            <person name="Niebel A."/>
            <person name="Buitink J."/>
            <person name="Frugier F."/>
            <person name="Benhamed M."/>
            <person name="Crespi M."/>
            <person name="Gouzy J."/>
            <person name="Gamas P."/>
        </authorList>
    </citation>
    <scope>NUCLEOTIDE SEQUENCE [LARGE SCALE GENOMIC DNA]</scope>
    <source>
        <strain evidence="6">cv. Jemalong A17</strain>
    </source>
</reference>
<dbReference type="ExpressionAtlas" id="G7IEG1">
    <property type="expression patterns" value="differential"/>
</dbReference>
<name>G7IEG1_MEDTR</name>
<keyword evidence="1" id="KW-0175">Coiled coil</keyword>
<dbReference type="EMBL" id="CM001217">
    <property type="protein sequence ID" value="AES60930.1"/>
    <property type="molecule type" value="Genomic_DNA"/>
</dbReference>
<dbReference type="PaxDb" id="3880-AES60930"/>
<proteinExistence type="predicted"/>
<reference evidence="4" key="3">
    <citation type="submission" date="2015-04" db="UniProtKB">
        <authorList>
            <consortium name="EnsemblPlants"/>
        </authorList>
    </citation>
    <scope>IDENTIFICATION</scope>
    <source>
        <strain evidence="4">cv. Jemalong A17</strain>
    </source>
</reference>
<evidence type="ECO:0000313" key="4">
    <source>
        <dbReference type="EnsemblPlants" id="AES60930"/>
    </source>
</evidence>
<dbReference type="Proteomes" id="UP000002051">
    <property type="component" value="Unassembled WGS sequence"/>
</dbReference>
<accession>G7IEG1</accession>
<dbReference type="Gramene" id="rna4106">
    <property type="protein sequence ID" value="RHN80207.1"/>
    <property type="gene ID" value="gene4106"/>
</dbReference>
<feature type="coiled-coil region" evidence="1">
    <location>
        <begin position="462"/>
        <end position="553"/>
    </location>
</feature>
<evidence type="ECO:0000313" key="6">
    <source>
        <dbReference type="Proteomes" id="UP000265566"/>
    </source>
</evidence>
<evidence type="ECO:0000313" key="2">
    <source>
        <dbReference type="EMBL" id="AES60930.1"/>
    </source>
</evidence>
<reference evidence="2 5" key="1">
    <citation type="journal article" date="2011" name="Nature">
        <title>The Medicago genome provides insight into the evolution of rhizobial symbioses.</title>
        <authorList>
            <person name="Young N.D."/>
            <person name="Debelle F."/>
            <person name="Oldroyd G.E."/>
            <person name="Geurts R."/>
            <person name="Cannon S.B."/>
            <person name="Udvardi M.K."/>
            <person name="Benedito V.A."/>
            <person name="Mayer K.F."/>
            <person name="Gouzy J."/>
            <person name="Schoof H."/>
            <person name="Van de Peer Y."/>
            <person name="Proost S."/>
            <person name="Cook D.R."/>
            <person name="Meyers B.C."/>
            <person name="Spannagl M."/>
            <person name="Cheung F."/>
            <person name="De Mita S."/>
            <person name="Krishnakumar V."/>
            <person name="Gundlach H."/>
            <person name="Zhou S."/>
            <person name="Mudge J."/>
            <person name="Bharti A.K."/>
            <person name="Murray J.D."/>
            <person name="Naoumkina M.A."/>
            <person name="Rosen B."/>
            <person name="Silverstein K.A."/>
            <person name="Tang H."/>
            <person name="Rombauts S."/>
            <person name="Zhao P.X."/>
            <person name="Zhou P."/>
            <person name="Barbe V."/>
            <person name="Bardou P."/>
            <person name="Bechner M."/>
            <person name="Bellec A."/>
            <person name="Berger A."/>
            <person name="Berges H."/>
            <person name="Bidwell S."/>
            <person name="Bisseling T."/>
            <person name="Choisne N."/>
            <person name="Couloux A."/>
            <person name="Denny R."/>
            <person name="Deshpande S."/>
            <person name="Dai X."/>
            <person name="Doyle J.J."/>
            <person name="Dudez A.M."/>
            <person name="Farmer A.D."/>
            <person name="Fouteau S."/>
            <person name="Franken C."/>
            <person name="Gibelin C."/>
            <person name="Gish J."/>
            <person name="Goldstein S."/>
            <person name="Gonzalez A.J."/>
            <person name="Green P.J."/>
            <person name="Hallab A."/>
            <person name="Hartog M."/>
            <person name="Hua A."/>
            <person name="Humphray S.J."/>
            <person name="Jeong D.H."/>
            <person name="Jing Y."/>
            <person name="Jocker A."/>
            <person name="Kenton S.M."/>
            <person name="Kim D.J."/>
            <person name="Klee K."/>
            <person name="Lai H."/>
            <person name="Lang C."/>
            <person name="Lin S."/>
            <person name="Macmil S.L."/>
            <person name="Magdelenat G."/>
            <person name="Matthews L."/>
            <person name="McCorrison J."/>
            <person name="Monaghan E.L."/>
            <person name="Mun J.H."/>
            <person name="Najar F.Z."/>
            <person name="Nicholson C."/>
            <person name="Noirot C."/>
            <person name="O'Bleness M."/>
            <person name="Paule C.R."/>
            <person name="Poulain J."/>
            <person name="Prion F."/>
            <person name="Qin B."/>
            <person name="Qu C."/>
            <person name="Retzel E.F."/>
            <person name="Riddle C."/>
            <person name="Sallet E."/>
            <person name="Samain S."/>
            <person name="Samson N."/>
            <person name="Sanders I."/>
            <person name="Saurat O."/>
            <person name="Scarpelli C."/>
            <person name="Schiex T."/>
            <person name="Segurens B."/>
            <person name="Severin A.J."/>
            <person name="Sherrier D.J."/>
            <person name="Shi R."/>
            <person name="Sims S."/>
            <person name="Singer S.R."/>
            <person name="Sinharoy S."/>
            <person name="Sterck L."/>
            <person name="Viollet A."/>
            <person name="Wang B.B."/>
            <person name="Wang K."/>
            <person name="Wang M."/>
            <person name="Wang X."/>
            <person name="Warfsmann J."/>
            <person name="Weissenbach J."/>
            <person name="White D.D."/>
            <person name="White J.D."/>
            <person name="Wiley G.B."/>
            <person name="Wincker P."/>
            <person name="Xing Y."/>
            <person name="Yang L."/>
            <person name="Yao Z."/>
            <person name="Ying F."/>
            <person name="Zhai J."/>
            <person name="Zhou L."/>
            <person name="Zuber A."/>
            <person name="Denarie J."/>
            <person name="Dixon R.A."/>
            <person name="May G.D."/>
            <person name="Schwartz D.C."/>
            <person name="Rogers J."/>
            <person name="Quetier F."/>
            <person name="Town C.D."/>
            <person name="Roe B.A."/>
        </authorList>
    </citation>
    <scope>NUCLEOTIDE SEQUENCE [LARGE SCALE GENOMIC DNA]</scope>
    <source>
        <strain evidence="2">A17</strain>
        <strain evidence="4 5">cv. Jemalong A17</strain>
    </source>
</reference>
<organism evidence="2 5">
    <name type="scientific">Medicago truncatula</name>
    <name type="common">Barrel medic</name>
    <name type="synonym">Medicago tribuloides</name>
    <dbReference type="NCBI Taxonomy" id="3880"/>
    <lineage>
        <taxon>Eukaryota</taxon>
        <taxon>Viridiplantae</taxon>
        <taxon>Streptophyta</taxon>
        <taxon>Embryophyta</taxon>
        <taxon>Tracheophyta</taxon>
        <taxon>Spermatophyta</taxon>
        <taxon>Magnoliopsida</taxon>
        <taxon>eudicotyledons</taxon>
        <taxon>Gunneridae</taxon>
        <taxon>Pentapetalae</taxon>
        <taxon>rosids</taxon>
        <taxon>fabids</taxon>
        <taxon>Fabales</taxon>
        <taxon>Fabaceae</taxon>
        <taxon>Papilionoideae</taxon>
        <taxon>50 kb inversion clade</taxon>
        <taxon>NPAAA clade</taxon>
        <taxon>Hologalegina</taxon>
        <taxon>IRL clade</taxon>
        <taxon>Trifolieae</taxon>
        <taxon>Medicago</taxon>
    </lineage>
</organism>
<reference evidence="2 5" key="2">
    <citation type="journal article" date="2014" name="BMC Genomics">
        <title>An improved genome release (version Mt4.0) for the model legume Medicago truncatula.</title>
        <authorList>
            <person name="Tang H."/>
            <person name="Krishnakumar V."/>
            <person name="Bidwell S."/>
            <person name="Rosen B."/>
            <person name="Chan A."/>
            <person name="Zhou S."/>
            <person name="Gentzbittel L."/>
            <person name="Childs K.L."/>
            <person name="Yandell M."/>
            <person name="Gundlach H."/>
            <person name="Mayer K.F."/>
            <person name="Schwartz D.C."/>
            <person name="Town C.D."/>
        </authorList>
    </citation>
    <scope>GENOME REANNOTATION</scope>
    <source>
        <strain evidence="4 5">cv. Jemalong A17</strain>
    </source>
</reference>
<dbReference type="PANTHER" id="PTHR48459:SF1">
    <property type="entry name" value="CUE DOMAIN-CONTAINING PROTEIN"/>
    <property type="match status" value="1"/>
</dbReference>
<reference evidence="3" key="5">
    <citation type="journal article" date="2018" name="Nat. Plants">
        <title>Whole-genome landscape of Medicago truncatula symbiotic genes.</title>
        <authorList>
            <person name="Pecrix Y."/>
            <person name="Gamas P."/>
            <person name="Carrere S."/>
        </authorList>
    </citation>
    <scope>NUCLEOTIDE SEQUENCE</scope>
    <source>
        <tissue evidence="3">Leaves</tissue>
    </source>
</reference>
<dbReference type="OMA" id="REANDMH"/>
<dbReference type="Proteomes" id="UP000265566">
    <property type="component" value="Chromosome 1"/>
</dbReference>
<protein>
    <recommendedName>
        <fullName evidence="7">CUE domain-containing protein</fullName>
    </recommendedName>
</protein>
<evidence type="ECO:0000313" key="3">
    <source>
        <dbReference type="EMBL" id="RHN80207.1"/>
    </source>
</evidence>
<gene>
    <name evidence="4" type="primary">11432781</name>
    <name evidence="2" type="ordered locus">MTR_1g072560</name>
    <name evidence="3" type="ORF">MtrunA17_Chr1g0185771</name>
</gene>
<dbReference type="PANTHER" id="PTHR48459">
    <property type="entry name" value="CUE DOMAIN-CONTAINING PROTEIN"/>
    <property type="match status" value="1"/>
</dbReference>
<keyword evidence="5" id="KW-1185">Reference proteome</keyword>
<dbReference type="KEGG" id="mtr:11432781"/>
<dbReference type="STRING" id="3880.G7IEG1"/>
<sequence length="673" mass="73916">MGFNSVYRSLLDIFPQVDSRLLRAVAIEHSKDADMAAEVVLMEIIPAISKKLLPASPSRDTNPRVIVNLEDESESEDEGEILARHKLVKSMDVGSSSSSHYVHQEIVKSASSSSGPDLNVTVTSPQVKSPVAFINLEDESEDEGKRLVQYQPVEDTDVGSSSSLASSYSRPVQIIKAADSSCGLDLNVALNDSTLSNASELNDETSQFFGVNNDGNLTRDISSEIAQETSNGFWHETSEYFDQGRLVDVIVENLASSGVYHVLETEQINVTEEAASMTNNGNGTVNNLNEEWVDFVPTAEDYDATICNTSHGLEKSETILIELGDSEVQTVSQVQGLPLNAQDLQTELNTNHSTIVGENSHAVDEIDENTTLSKYNPACSIDMLEETIDEAKTNKKTLFSSMESLINLMREVEHQEKLAEQANIAATTGGFDILDRVEEYQAMLVHAKEANDMHAGEIYGEKAILATELKELQSRLSSLSGERDESLAILDEMRQSLESRLAAADMLRKAAELEKLEKEESARAALLEQEAMMEKVVQESRRLQQEAEENSKLREFLMDRGQVVDTLQGEISVICQDIRLLKEKFDANLPLSKSFTASQTSCILASSGSSHKTVASNVGSEHSDSSEVLKITQAAPIVFNGGEEERSEEEHNALIDDGWDIFDKDAELDCGVF</sequence>
<dbReference type="EnsemblPlants" id="AES60930">
    <property type="protein sequence ID" value="AES60930"/>
    <property type="gene ID" value="MTR_1g072560"/>
</dbReference>
<dbReference type="AlphaFoldDB" id="G7IEG1"/>
<dbReference type="eggNOG" id="ENOG502QVXV">
    <property type="taxonomic scope" value="Eukaryota"/>
</dbReference>
<dbReference type="HOGENOM" id="CLU_017675_1_0_1"/>
<evidence type="ECO:0000313" key="5">
    <source>
        <dbReference type="Proteomes" id="UP000002051"/>
    </source>
</evidence>
<evidence type="ECO:0008006" key="7">
    <source>
        <dbReference type="Google" id="ProtNLM"/>
    </source>
</evidence>
<dbReference type="OrthoDB" id="620544at2759"/>